<protein>
    <submittedName>
        <fullName evidence="3">Uncharacterized protein</fullName>
    </submittedName>
</protein>
<evidence type="ECO:0000256" key="1">
    <source>
        <dbReference type="SAM" id="MobiDB-lite"/>
    </source>
</evidence>
<feature type="chain" id="PRO_5042934721" evidence="2">
    <location>
        <begin position="46"/>
        <end position="108"/>
    </location>
</feature>
<gene>
    <name evidence="3" type="ORF">R5R35_012794</name>
</gene>
<keyword evidence="4" id="KW-1185">Reference proteome</keyword>
<keyword evidence="2" id="KW-0732">Signal</keyword>
<feature type="region of interest" description="Disordered" evidence="1">
    <location>
        <begin position="77"/>
        <end position="108"/>
    </location>
</feature>
<evidence type="ECO:0000256" key="2">
    <source>
        <dbReference type="SAM" id="SignalP"/>
    </source>
</evidence>
<evidence type="ECO:0000313" key="3">
    <source>
        <dbReference type="EMBL" id="KAK7865430.1"/>
    </source>
</evidence>
<dbReference type="AlphaFoldDB" id="A0AAN9VNV4"/>
<feature type="signal peptide" evidence="2">
    <location>
        <begin position="1"/>
        <end position="45"/>
    </location>
</feature>
<accession>A0AAN9VNV4</accession>
<evidence type="ECO:0000313" key="4">
    <source>
        <dbReference type="Proteomes" id="UP001378592"/>
    </source>
</evidence>
<organism evidence="3 4">
    <name type="scientific">Gryllus longicercus</name>
    <dbReference type="NCBI Taxonomy" id="2509291"/>
    <lineage>
        <taxon>Eukaryota</taxon>
        <taxon>Metazoa</taxon>
        <taxon>Ecdysozoa</taxon>
        <taxon>Arthropoda</taxon>
        <taxon>Hexapoda</taxon>
        <taxon>Insecta</taxon>
        <taxon>Pterygota</taxon>
        <taxon>Neoptera</taxon>
        <taxon>Polyneoptera</taxon>
        <taxon>Orthoptera</taxon>
        <taxon>Ensifera</taxon>
        <taxon>Gryllidea</taxon>
        <taxon>Grylloidea</taxon>
        <taxon>Gryllidae</taxon>
        <taxon>Gryllinae</taxon>
        <taxon>Gryllus</taxon>
    </lineage>
</organism>
<proteinExistence type="predicted"/>
<sequence>MSYTLTLLLSTLPHFYSANPNFYFLHPICFLHLLALLPAPPGSVAVSPGGAAPSSCCARPVSVPPADAAATAGGVASYADLPRPAPPPLQPPGHGAPRRSAGLRLGCR</sequence>
<comment type="caution">
    <text evidence="3">The sequence shown here is derived from an EMBL/GenBank/DDBJ whole genome shotgun (WGS) entry which is preliminary data.</text>
</comment>
<dbReference type="Proteomes" id="UP001378592">
    <property type="component" value="Unassembled WGS sequence"/>
</dbReference>
<reference evidence="3 4" key="1">
    <citation type="submission" date="2024-03" db="EMBL/GenBank/DDBJ databases">
        <title>The genome assembly and annotation of the cricket Gryllus longicercus Weissman &amp; Gray.</title>
        <authorList>
            <person name="Szrajer S."/>
            <person name="Gray D."/>
            <person name="Ylla G."/>
        </authorList>
    </citation>
    <scope>NUCLEOTIDE SEQUENCE [LARGE SCALE GENOMIC DNA]</scope>
    <source>
        <strain evidence="3">DAG 2021-001</strain>
        <tissue evidence="3">Whole body minus gut</tissue>
    </source>
</reference>
<dbReference type="EMBL" id="JAZDUA010000177">
    <property type="protein sequence ID" value="KAK7865430.1"/>
    <property type="molecule type" value="Genomic_DNA"/>
</dbReference>
<name>A0AAN9VNV4_9ORTH</name>